<sequence>MISAFFLTDPCNHPVDGFSARFADKNNLFELNGASRLLGCLIYYKTHIFSFFVGRAFVTDIEKFGLRSKARSLEIKSLIGFFSEVAEPGSNLLQSVEYVVFGGISIDDKAEVMDNTGLDRRHEVEGNVMHIMKALPSHHAPAQSLIEDNSLQLLFEMVANGSLILSSRYKEGFSGQWLLWIQTGYMNSRITITKLDVTIRYIHIFKHRFSVKWFFELHSNLQNL</sequence>
<proteinExistence type="predicted"/>
<gene>
    <name evidence="2" type="ORF">HannXRQ_Chr02g0052171</name>
</gene>
<dbReference type="PANTHER" id="PTHR46108">
    <property type="entry name" value="BLUE CHEESE"/>
    <property type="match status" value="1"/>
</dbReference>
<protein>
    <submittedName>
        <fullName evidence="2">Uncharacterized protein</fullName>
    </submittedName>
</protein>
<keyword evidence="1" id="KW-0853">WD repeat</keyword>
<dbReference type="PANTHER" id="PTHR46108:SF4">
    <property type="entry name" value="BLUE CHEESE"/>
    <property type="match status" value="1"/>
</dbReference>
<reference evidence="3" key="1">
    <citation type="journal article" date="2017" name="Nature">
        <title>The sunflower genome provides insights into oil metabolism, flowering and Asterid evolution.</title>
        <authorList>
            <person name="Badouin H."/>
            <person name="Gouzy J."/>
            <person name="Grassa C.J."/>
            <person name="Murat F."/>
            <person name="Staton S.E."/>
            <person name="Cottret L."/>
            <person name="Lelandais-Briere C."/>
            <person name="Owens G.L."/>
            <person name="Carrere S."/>
            <person name="Mayjonade B."/>
            <person name="Legrand L."/>
            <person name="Gill N."/>
            <person name="Kane N.C."/>
            <person name="Bowers J.E."/>
            <person name="Hubner S."/>
            <person name="Bellec A."/>
            <person name="Berard A."/>
            <person name="Berges H."/>
            <person name="Blanchet N."/>
            <person name="Boniface M.C."/>
            <person name="Brunel D."/>
            <person name="Catrice O."/>
            <person name="Chaidir N."/>
            <person name="Claudel C."/>
            <person name="Donnadieu C."/>
            <person name="Faraut T."/>
            <person name="Fievet G."/>
            <person name="Helmstetter N."/>
            <person name="King M."/>
            <person name="Knapp S.J."/>
            <person name="Lai Z."/>
            <person name="Le Paslier M.C."/>
            <person name="Lippi Y."/>
            <person name="Lorenzon L."/>
            <person name="Mandel J.R."/>
            <person name="Marage G."/>
            <person name="Marchand G."/>
            <person name="Marquand E."/>
            <person name="Bret-Mestries E."/>
            <person name="Morien E."/>
            <person name="Nambeesan S."/>
            <person name="Nguyen T."/>
            <person name="Pegot-Espagnet P."/>
            <person name="Pouilly N."/>
            <person name="Raftis F."/>
            <person name="Sallet E."/>
            <person name="Schiex T."/>
            <person name="Thomas J."/>
            <person name="Vandecasteele C."/>
            <person name="Vares D."/>
            <person name="Vear F."/>
            <person name="Vautrin S."/>
            <person name="Crespi M."/>
            <person name="Mangin B."/>
            <person name="Burke J.M."/>
            <person name="Salse J."/>
            <person name="Munos S."/>
            <person name="Vincourt P."/>
            <person name="Rieseberg L.H."/>
            <person name="Langlade N.B."/>
        </authorList>
    </citation>
    <scope>NUCLEOTIDE SEQUENCE [LARGE SCALE GENOMIC DNA]</scope>
    <source>
        <strain evidence="3">cv. SF193</strain>
    </source>
</reference>
<evidence type="ECO:0000313" key="3">
    <source>
        <dbReference type="Proteomes" id="UP000215914"/>
    </source>
</evidence>
<dbReference type="STRING" id="4232.A0A251VIN6"/>
<keyword evidence="3" id="KW-1185">Reference proteome</keyword>
<name>A0A251VIN6_HELAN</name>
<dbReference type="InParanoid" id="A0A251VIN6"/>
<dbReference type="AlphaFoldDB" id="A0A251VIN6"/>
<organism evidence="2 3">
    <name type="scientific">Helianthus annuus</name>
    <name type="common">Common sunflower</name>
    <dbReference type="NCBI Taxonomy" id="4232"/>
    <lineage>
        <taxon>Eukaryota</taxon>
        <taxon>Viridiplantae</taxon>
        <taxon>Streptophyta</taxon>
        <taxon>Embryophyta</taxon>
        <taxon>Tracheophyta</taxon>
        <taxon>Spermatophyta</taxon>
        <taxon>Magnoliopsida</taxon>
        <taxon>eudicotyledons</taxon>
        <taxon>Gunneridae</taxon>
        <taxon>Pentapetalae</taxon>
        <taxon>asterids</taxon>
        <taxon>campanulids</taxon>
        <taxon>Asterales</taxon>
        <taxon>Asteraceae</taxon>
        <taxon>Asteroideae</taxon>
        <taxon>Heliantheae alliance</taxon>
        <taxon>Heliantheae</taxon>
        <taxon>Helianthus</taxon>
    </lineage>
</organism>
<dbReference type="EMBL" id="CM007891">
    <property type="protein sequence ID" value="OTG35013.1"/>
    <property type="molecule type" value="Genomic_DNA"/>
</dbReference>
<dbReference type="InterPro" id="IPR051944">
    <property type="entry name" value="BEACH_domain_protein"/>
</dbReference>
<evidence type="ECO:0000256" key="1">
    <source>
        <dbReference type="ARBA" id="ARBA00022574"/>
    </source>
</evidence>
<dbReference type="Proteomes" id="UP000215914">
    <property type="component" value="Chromosome 2"/>
</dbReference>
<accession>A0A251VIN6</accession>
<evidence type="ECO:0000313" key="2">
    <source>
        <dbReference type="EMBL" id="OTG35013.1"/>
    </source>
</evidence>